<evidence type="ECO:0000259" key="1">
    <source>
        <dbReference type="SMART" id="SM00481"/>
    </source>
</evidence>
<organism evidence="2 3">
    <name type="scientific">Neobacillus pocheonensis</name>
    <dbReference type="NCBI Taxonomy" id="363869"/>
    <lineage>
        <taxon>Bacteria</taxon>
        <taxon>Bacillati</taxon>
        <taxon>Bacillota</taxon>
        <taxon>Bacilli</taxon>
        <taxon>Bacillales</taxon>
        <taxon>Bacillaceae</taxon>
        <taxon>Neobacillus</taxon>
    </lineage>
</organism>
<evidence type="ECO:0000313" key="2">
    <source>
        <dbReference type="EMBL" id="MCM2532744.1"/>
    </source>
</evidence>
<dbReference type="EMBL" id="JAMQCR010000001">
    <property type="protein sequence ID" value="MCM2532744.1"/>
    <property type="molecule type" value="Genomic_DNA"/>
</dbReference>
<accession>A0ABT0W9Q3</accession>
<dbReference type="PANTHER" id="PTHR42924:SF3">
    <property type="entry name" value="POLYMERASE_HISTIDINOL PHOSPHATASE N-TERMINAL DOMAIN-CONTAINING PROTEIN"/>
    <property type="match status" value="1"/>
</dbReference>
<feature type="domain" description="Polymerase/histidinol phosphatase N-terminal" evidence="1">
    <location>
        <begin position="124"/>
        <end position="186"/>
    </location>
</feature>
<dbReference type="Proteomes" id="UP001523262">
    <property type="component" value="Unassembled WGS sequence"/>
</dbReference>
<sequence>MQQNFVLTHTISHEEELQYIEVPFHMPNGIQTLLVNYEVKSLGPEKCVVDLGIKDFIRVRGWSGGARREFYIGKNLATPGYVSGHCMKESGRFFLGYEIPKEGCQVIITVSLEGEKEEVGWLIGDLHLHSTHSDGSYTIEENGKIAEEKGLNFIALTDHNTISQNFADESAGNILFIPGMELTTYKGHCNLYGVKDPLKDFRATNWEEITNLLQEARNNGCKISINHPFDQYCPWEWEWDVDYDWVEVWNGPWTEGNERALQWWQEQLVQGRKLVVVGGSDCHRPHPYVKQGMPTTWVYSNAKSVSSILDAIHKGHVYLTYAPWGPQMEFTCGQAKIGDTIKAKGKMELTVNKLQEGDIVKVISNIGIEQEFKMANVQRLELSWDIEERTFYRVEIWRYFLEVEGYLMAALSNPIYIQQGE</sequence>
<dbReference type="Pfam" id="PF02811">
    <property type="entry name" value="PHP"/>
    <property type="match status" value="1"/>
</dbReference>
<protein>
    <submittedName>
        <fullName evidence="2">CehA/McbA family metallohydrolase</fullName>
    </submittedName>
</protein>
<dbReference type="InterPro" id="IPR016195">
    <property type="entry name" value="Pol/histidinol_Pase-like"/>
</dbReference>
<dbReference type="Gene3D" id="3.20.20.140">
    <property type="entry name" value="Metal-dependent hydrolases"/>
    <property type="match status" value="1"/>
</dbReference>
<dbReference type="SMART" id="SM00481">
    <property type="entry name" value="POLIIIAc"/>
    <property type="match status" value="1"/>
</dbReference>
<dbReference type="PANTHER" id="PTHR42924">
    <property type="entry name" value="EXONUCLEASE"/>
    <property type="match status" value="1"/>
</dbReference>
<dbReference type="InterPro" id="IPR004013">
    <property type="entry name" value="PHP_dom"/>
</dbReference>
<dbReference type="NCBIfam" id="NF038032">
    <property type="entry name" value="CehA_McbA_metalo"/>
    <property type="match status" value="1"/>
</dbReference>
<comment type="caution">
    <text evidence="2">The sequence shown here is derived from an EMBL/GenBank/DDBJ whole genome shotgun (WGS) entry which is preliminary data.</text>
</comment>
<dbReference type="InterPro" id="IPR003141">
    <property type="entry name" value="Pol/His_phosphatase_N"/>
</dbReference>
<evidence type="ECO:0000313" key="3">
    <source>
        <dbReference type="Proteomes" id="UP001523262"/>
    </source>
</evidence>
<reference evidence="2 3" key="1">
    <citation type="submission" date="2022-06" db="EMBL/GenBank/DDBJ databases">
        <authorList>
            <person name="Jeon C.O."/>
        </authorList>
    </citation>
    <scope>NUCLEOTIDE SEQUENCE [LARGE SCALE GENOMIC DNA]</scope>
    <source>
        <strain evidence="2 3">KCTC 13943</strain>
    </source>
</reference>
<proteinExistence type="predicted"/>
<dbReference type="InterPro" id="IPR052018">
    <property type="entry name" value="PHP_domain"/>
</dbReference>
<keyword evidence="3" id="KW-1185">Reference proteome</keyword>
<dbReference type="SUPFAM" id="SSF89550">
    <property type="entry name" value="PHP domain-like"/>
    <property type="match status" value="1"/>
</dbReference>
<name>A0ABT0W9Q3_9BACI</name>
<gene>
    <name evidence="2" type="ORF">NDK43_10560</name>
</gene>